<dbReference type="Pfam" id="PF10192">
    <property type="entry name" value="GPR180-TMEM145_TM"/>
    <property type="match status" value="1"/>
</dbReference>
<dbReference type="PANTHER" id="PTHR23252:SF24">
    <property type="entry name" value="TRANSMEMBRANE PROTEIN 145"/>
    <property type="match status" value="1"/>
</dbReference>
<feature type="transmembrane region" description="Helical" evidence="7">
    <location>
        <begin position="286"/>
        <end position="305"/>
    </location>
</feature>
<evidence type="ECO:0000313" key="12">
    <source>
        <dbReference type="Proteomes" id="UP001634394"/>
    </source>
</evidence>
<sequence>METRYLLLLCLFISLEYAANGKVLKGTLQTNSDWTFFTRFCFLSKTGNFSYKVSYPERYGVQSFLLYYDTANQWEAVYPATDKSCTQKKEALDKNGNQEIRLDCTRSEINGELYYVCDHFRTFISARERWWYIALSKCVTAAGETPGMYLEYEIHMTNGDIEDYLHREYSADEFYIAPIAIAFLLANCVLLVLAIICAVILRARYLFHTTYKIFMFSLATWVLYLFLWSIGYGSYGNNGLEERLRQVKTAGHVFESLYEISFLLLLVLMAKGYTITRGRLTNISTIKVAIFFTLYVFAYAILIIWEPMFFDAGKVLYIYESPPGYGLIAMRIIGWLMFLYSFIFTIKHYPNKKIFFIPFFIFYTFWFWAGPIIILLAVLVMAEWTREKTVFGVEAFVAFCGHAFFLILTRPSAANKNFPYHVRTTQIGMMVESEQNADKTDLGEFADNPYAVSSENSSNSSGGPDLSYFVVSKERSKVSETESYIPQNNER</sequence>
<evidence type="ECO:0000256" key="2">
    <source>
        <dbReference type="ARBA" id="ARBA00022692"/>
    </source>
</evidence>
<feature type="chain" id="PRO_5044760113" description="Intimal thickness related receptor IRP domain-containing protein" evidence="8">
    <location>
        <begin position="22"/>
        <end position="491"/>
    </location>
</feature>
<dbReference type="AlphaFoldDB" id="A0ABD3XKF1"/>
<evidence type="ECO:0000256" key="7">
    <source>
        <dbReference type="SAM" id="Phobius"/>
    </source>
</evidence>
<evidence type="ECO:0000256" key="8">
    <source>
        <dbReference type="SAM" id="SignalP"/>
    </source>
</evidence>
<evidence type="ECO:0000256" key="6">
    <source>
        <dbReference type="SAM" id="MobiDB-lite"/>
    </source>
</evidence>
<keyword evidence="4 7" id="KW-0472">Membrane</keyword>
<comment type="subcellular location">
    <subcellularLocation>
        <location evidence="1">Membrane</location>
        <topology evidence="1">Multi-pass membrane protein</topology>
    </subcellularLocation>
</comment>
<feature type="transmembrane region" description="Helical" evidence="7">
    <location>
        <begin position="390"/>
        <end position="408"/>
    </location>
</feature>
<feature type="signal peptide" evidence="8">
    <location>
        <begin position="1"/>
        <end position="21"/>
    </location>
</feature>
<dbReference type="InterPro" id="IPR053880">
    <property type="entry name" value="GPR180-like_N"/>
</dbReference>
<dbReference type="GO" id="GO:0016020">
    <property type="term" value="C:membrane"/>
    <property type="evidence" value="ECO:0007669"/>
    <property type="project" value="UniProtKB-SubCell"/>
</dbReference>
<evidence type="ECO:0000259" key="10">
    <source>
        <dbReference type="Pfam" id="PF21892"/>
    </source>
</evidence>
<evidence type="ECO:0008006" key="13">
    <source>
        <dbReference type="Google" id="ProtNLM"/>
    </source>
</evidence>
<keyword evidence="3 7" id="KW-1133">Transmembrane helix</keyword>
<evidence type="ECO:0000313" key="11">
    <source>
        <dbReference type="EMBL" id="KAL3886682.1"/>
    </source>
</evidence>
<evidence type="ECO:0000256" key="4">
    <source>
        <dbReference type="ARBA" id="ARBA00023136"/>
    </source>
</evidence>
<dbReference type="Pfam" id="PF21892">
    <property type="entry name" value="TMEM145_N"/>
    <property type="match status" value="1"/>
</dbReference>
<feature type="transmembrane region" description="Helical" evidence="7">
    <location>
        <begin position="325"/>
        <end position="343"/>
    </location>
</feature>
<feature type="region of interest" description="Disordered" evidence="6">
    <location>
        <begin position="446"/>
        <end position="467"/>
    </location>
</feature>
<feature type="transmembrane region" description="Helical" evidence="7">
    <location>
        <begin position="355"/>
        <end position="378"/>
    </location>
</feature>
<reference evidence="11 12" key="1">
    <citation type="submission" date="2024-11" db="EMBL/GenBank/DDBJ databases">
        <title>Chromosome-level genome assembly of the freshwater bivalve Anodonta woodiana.</title>
        <authorList>
            <person name="Chen X."/>
        </authorList>
    </citation>
    <scope>NUCLEOTIDE SEQUENCE [LARGE SCALE GENOMIC DNA]</scope>
    <source>
        <strain evidence="11">MN2024</strain>
        <tissue evidence="11">Gills</tissue>
    </source>
</reference>
<feature type="transmembrane region" description="Helical" evidence="7">
    <location>
        <begin position="256"/>
        <end position="274"/>
    </location>
</feature>
<feature type="transmembrane region" description="Helical" evidence="7">
    <location>
        <begin position="213"/>
        <end position="236"/>
    </location>
</feature>
<dbReference type="PANTHER" id="PTHR23252">
    <property type="entry name" value="INTIMAL THICKNESS RECEPTOR-RELATED"/>
    <property type="match status" value="1"/>
</dbReference>
<name>A0ABD3XKF1_SINWO</name>
<feature type="transmembrane region" description="Helical" evidence="7">
    <location>
        <begin position="175"/>
        <end position="201"/>
    </location>
</feature>
<gene>
    <name evidence="11" type="ORF">ACJMK2_026661</name>
</gene>
<dbReference type="InterPro" id="IPR047831">
    <property type="entry name" value="GPR180/TMEM145"/>
</dbReference>
<keyword evidence="8" id="KW-0732">Signal</keyword>
<evidence type="ECO:0000256" key="1">
    <source>
        <dbReference type="ARBA" id="ARBA00004141"/>
    </source>
</evidence>
<keyword evidence="2 7" id="KW-0812">Transmembrane</keyword>
<evidence type="ECO:0000256" key="3">
    <source>
        <dbReference type="ARBA" id="ARBA00022989"/>
    </source>
</evidence>
<dbReference type="InterPro" id="IPR019336">
    <property type="entry name" value="GPR180/TMEM145_TM"/>
</dbReference>
<evidence type="ECO:0000256" key="5">
    <source>
        <dbReference type="ARBA" id="ARBA00023180"/>
    </source>
</evidence>
<comment type="caution">
    <text evidence="11">The sequence shown here is derived from an EMBL/GenBank/DDBJ whole genome shotgun (WGS) entry which is preliminary data.</text>
</comment>
<dbReference type="Proteomes" id="UP001634394">
    <property type="component" value="Unassembled WGS sequence"/>
</dbReference>
<dbReference type="EMBL" id="JBJQND010000002">
    <property type="protein sequence ID" value="KAL3886682.1"/>
    <property type="molecule type" value="Genomic_DNA"/>
</dbReference>
<keyword evidence="5" id="KW-0325">Glycoprotein</keyword>
<protein>
    <recommendedName>
        <fullName evidence="13">Intimal thickness related receptor IRP domain-containing protein</fullName>
    </recommendedName>
</protein>
<organism evidence="11 12">
    <name type="scientific">Sinanodonta woodiana</name>
    <name type="common">Chinese pond mussel</name>
    <name type="synonym">Anodonta woodiana</name>
    <dbReference type="NCBI Taxonomy" id="1069815"/>
    <lineage>
        <taxon>Eukaryota</taxon>
        <taxon>Metazoa</taxon>
        <taxon>Spiralia</taxon>
        <taxon>Lophotrochozoa</taxon>
        <taxon>Mollusca</taxon>
        <taxon>Bivalvia</taxon>
        <taxon>Autobranchia</taxon>
        <taxon>Heteroconchia</taxon>
        <taxon>Palaeoheterodonta</taxon>
        <taxon>Unionida</taxon>
        <taxon>Unionoidea</taxon>
        <taxon>Unionidae</taxon>
        <taxon>Unioninae</taxon>
        <taxon>Sinanodonta</taxon>
    </lineage>
</organism>
<feature type="domain" description="GPR180/TMEM145 transmembrane" evidence="9">
    <location>
        <begin position="183"/>
        <end position="405"/>
    </location>
</feature>
<accession>A0ABD3XKF1</accession>
<keyword evidence="12" id="KW-1185">Reference proteome</keyword>
<proteinExistence type="predicted"/>
<evidence type="ECO:0000259" key="9">
    <source>
        <dbReference type="Pfam" id="PF10192"/>
    </source>
</evidence>
<feature type="domain" description="GPR180-like N-terminal" evidence="10">
    <location>
        <begin position="25"/>
        <end position="150"/>
    </location>
</feature>